<evidence type="ECO:0000256" key="3">
    <source>
        <dbReference type="ARBA" id="ARBA00022452"/>
    </source>
</evidence>
<evidence type="ECO:0000313" key="16">
    <source>
        <dbReference type="EMBL" id="MBB3927377.1"/>
    </source>
</evidence>
<evidence type="ECO:0000313" key="17">
    <source>
        <dbReference type="Proteomes" id="UP000571950"/>
    </source>
</evidence>
<keyword evidence="3 11" id="KW-1134">Transmembrane beta strand</keyword>
<keyword evidence="9 11" id="KW-0472">Membrane</keyword>
<evidence type="ECO:0000256" key="2">
    <source>
        <dbReference type="ARBA" id="ARBA00022448"/>
    </source>
</evidence>
<organism evidence="16 17">
    <name type="scientific">Sphingobium jiangsuense</name>
    <dbReference type="NCBI Taxonomy" id="870476"/>
    <lineage>
        <taxon>Bacteria</taxon>
        <taxon>Pseudomonadati</taxon>
        <taxon>Pseudomonadota</taxon>
        <taxon>Alphaproteobacteria</taxon>
        <taxon>Sphingomonadales</taxon>
        <taxon>Sphingomonadaceae</taxon>
        <taxon>Sphingobium</taxon>
    </lineage>
</organism>
<keyword evidence="13" id="KW-0732">Signal</keyword>
<evidence type="ECO:0000256" key="13">
    <source>
        <dbReference type="SAM" id="SignalP"/>
    </source>
</evidence>
<feature type="chain" id="PRO_5031335081" evidence="13">
    <location>
        <begin position="28"/>
        <end position="746"/>
    </location>
</feature>
<evidence type="ECO:0000256" key="10">
    <source>
        <dbReference type="ARBA" id="ARBA00023237"/>
    </source>
</evidence>
<keyword evidence="2 11" id="KW-0813">Transport</keyword>
<keyword evidence="10 11" id="KW-0998">Cell outer membrane</keyword>
<name>A0A7W6BLM1_9SPHN</name>
<evidence type="ECO:0000259" key="14">
    <source>
        <dbReference type="Pfam" id="PF00593"/>
    </source>
</evidence>
<evidence type="ECO:0000256" key="5">
    <source>
        <dbReference type="ARBA" id="ARBA00022692"/>
    </source>
</evidence>
<evidence type="ECO:0000256" key="1">
    <source>
        <dbReference type="ARBA" id="ARBA00004571"/>
    </source>
</evidence>
<keyword evidence="5 11" id="KW-0812">Transmembrane</keyword>
<keyword evidence="6" id="KW-0408">Iron</keyword>
<dbReference type="AlphaFoldDB" id="A0A7W6BLM1"/>
<feature type="domain" description="TonB-dependent receptor plug" evidence="15">
    <location>
        <begin position="59"/>
        <end position="164"/>
    </location>
</feature>
<comment type="subcellular location">
    <subcellularLocation>
        <location evidence="1 11">Cell outer membrane</location>
        <topology evidence="1 11">Multi-pass membrane protein</topology>
    </subcellularLocation>
</comment>
<accession>A0A7W6BLM1</accession>
<dbReference type="InterPro" id="IPR012910">
    <property type="entry name" value="Plug_dom"/>
</dbReference>
<gene>
    <name evidence="16" type="ORF">GGR43_003106</name>
</gene>
<evidence type="ECO:0000256" key="4">
    <source>
        <dbReference type="ARBA" id="ARBA00022496"/>
    </source>
</evidence>
<sequence>MSKIYKASTLVSSVAMALALTGGAAFAQSAESGAPAAASGAQGLQDIIVTASRRAVSVQKESRAITAISADELVRSGVDNAAAIQNLAPGLTIATNGPQLQISIRGVGDRTINSATDPAVAINVDGVYFPKSYEASGAFFDLDRIEVLKGPQGTLYGRNASSGAINLVTAKPRFDTSGYGEVEIGNYGNQRVTGAFNVALSDVVALRVAGQVTDRQGYLSDGYGDDIKQSVRAHLLIASGDTSMLVTAGYSHLGGKSDAGVIARRFGDTPPLTSVPVPSDPWAGPTDPQTLARIAATNPDGVTQPRTDGFQDIDIFNLSVNFEHRFDWGTLTLIPSYVGARFENLAYAALVVPTWNKMKSDQYAIEGRLSSADGAAVRWVVGAFASREDADDKYQSKILPTFALPTYAPERNDDTWAVFGEANASLSDSFRLIGGVRYTWEKKTVSGATAPVFGPIPEFPLPITGSIADLPGASDISGRRIDKAVNFRAGAEYDVAPQVMVYATVATGFKAGGFYNDIAPSNSYKPEKLTAYTAGLKSRFMDNRLQLNIEGFYWDYTDKQETFLGFGSVPGSVILLTKNAASARLYGADVSVAAQITPTTQLSAEVEYNDNKYNTYIVDTLAGPIDNSGEQLVRAPKWSGHVSFDQAIPLADSMGELSFNAQMRFTSSYWLTNDFVPIERQTAYQVYDASLQWVSPGKAVTLTGYVKNIGNKVYYSGGVVSDNLRDAVVGQIGAPRTYGARLRLTF</sequence>
<keyword evidence="8 12" id="KW-0798">TonB box</keyword>
<dbReference type="GO" id="GO:0009279">
    <property type="term" value="C:cell outer membrane"/>
    <property type="evidence" value="ECO:0007669"/>
    <property type="project" value="UniProtKB-SubCell"/>
</dbReference>
<dbReference type="CDD" id="cd01347">
    <property type="entry name" value="ligand_gated_channel"/>
    <property type="match status" value="1"/>
</dbReference>
<dbReference type="PROSITE" id="PS52016">
    <property type="entry name" value="TONB_DEPENDENT_REC_3"/>
    <property type="match status" value="1"/>
</dbReference>
<dbReference type="Pfam" id="PF00593">
    <property type="entry name" value="TonB_dep_Rec_b-barrel"/>
    <property type="match status" value="1"/>
</dbReference>
<keyword evidence="7" id="KW-0406">Ion transport</keyword>
<protein>
    <submittedName>
        <fullName evidence="16">Iron complex outermembrane receptor protein</fullName>
    </submittedName>
</protein>
<dbReference type="InterPro" id="IPR000531">
    <property type="entry name" value="Beta-barrel_TonB"/>
</dbReference>
<evidence type="ECO:0000256" key="11">
    <source>
        <dbReference type="PROSITE-ProRule" id="PRU01360"/>
    </source>
</evidence>
<comment type="similarity">
    <text evidence="11 12">Belongs to the TonB-dependent receptor family.</text>
</comment>
<dbReference type="InterPro" id="IPR039426">
    <property type="entry name" value="TonB-dep_rcpt-like"/>
</dbReference>
<evidence type="ECO:0000256" key="8">
    <source>
        <dbReference type="ARBA" id="ARBA00023077"/>
    </source>
</evidence>
<dbReference type="PANTHER" id="PTHR32552">
    <property type="entry name" value="FERRICHROME IRON RECEPTOR-RELATED"/>
    <property type="match status" value="1"/>
</dbReference>
<dbReference type="Gene3D" id="2.40.170.20">
    <property type="entry name" value="TonB-dependent receptor, beta-barrel domain"/>
    <property type="match status" value="1"/>
</dbReference>
<dbReference type="Pfam" id="PF07715">
    <property type="entry name" value="Plug"/>
    <property type="match status" value="1"/>
</dbReference>
<keyword evidence="16" id="KW-0675">Receptor</keyword>
<dbReference type="SUPFAM" id="SSF56935">
    <property type="entry name" value="Porins"/>
    <property type="match status" value="1"/>
</dbReference>
<dbReference type="Proteomes" id="UP000571950">
    <property type="component" value="Unassembled WGS sequence"/>
</dbReference>
<keyword evidence="17" id="KW-1185">Reference proteome</keyword>
<reference evidence="16 17" key="1">
    <citation type="submission" date="2020-08" db="EMBL/GenBank/DDBJ databases">
        <title>Genomic Encyclopedia of Type Strains, Phase IV (KMG-IV): sequencing the most valuable type-strain genomes for metagenomic binning, comparative biology and taxonomic classification.</title>
        <authorList>
            <person name="Goeker M."/>
        </authorList>
    </citation>
    <scope>NUCLEOTIDE SEQUENCE [LARGE SCALE GENOMIC DNA]</scope>
    <source>
        <strain evidence="16 17">DSM 26189</strain>
    </source>
</reference>
<feature type="domain" description="TonB-dependent receptor-like beta-barrel" evidence="14">
    <location>
        <begin position="280"/>
        <end position="709"/>
    </location>
</feature>
<dbReference type="InterPro" id="IPR036942">
    <property type="entry name" value="Beta-barrel_TonB_sf"/>
</dbReference>
<dbReference type="PANTHER" id="PTHR32552:SF81">
    <property type="entry name" value="TONB-DEPENDENT OUTER MEMBRANE RECEPTOR"/>
    <property type="match status" value="1"/>
</dbReference>
<dbReference type="EMBL" id="JACIDT010000011">
    <property type="protein sequence ID" value="MBB3927377.1"/>
    <property type="molecule type" value="Genomic_DNA"/>
</dbReference>
<evidence type="ECO:0000256" key="9">
    <source>
        <dbReference type="ARBA" id="ARBA00023136"/>
    </source>
</evidence>
<evidence type="ECO:0000256" key="12">
    <source>
        <dbReference type="RuleBase" id="RU003357"/>
    </source>
</evidence>
<comment type="caution">
    <text evidence="16">The sequence shown here is derived from an EMBL/GenBank/DDBJ whole genome shotgun (WGS) entry which is preliminary data.</text>
</comment>
<evidence type="ECO:0000256" key="6">
    <source>
        <dbReference type="ARBA" id="ARBA00023004"/>
    </source>
</evidence>
<evidence type="ECO:0000259" key="15">
    <source>
        <dbReference type="Pfam" id="PF07715"/>
    </source>
</evidence>
<feature type="signal peptide" evidence="13">
    <location>
        <begin position="1"/>
        <end position="27"/>
    </location>
</feature>
<evidence type="ECO:0000256" key="7">
    <source>
        <dbReference type="ARBA" id="ARBA00023065"/>
    </source>
</evidence>
<keyword evidence="4" id="KW-0410">Iron transport</keyword>
<proteinExistence type="inferred from homology"/>
<dbReference type="GO" id="GO:0006826">
    <property type="term" value="P:iron ion transport"/>
    <property type="evidence" value="ECO:0007669"/>
    <property type="project" value="UniProtKB-KW"/>
</dbReference>
<dbReference type="RefSeq" id="WP_188072873.1">
    <property type="nucleotide sequence ID" value="NZ_BSPS01000034.1"/>
</dbReference>